<dbReference type="InterPro" id="IPR006070">
    <property type="entry name" value="Sua5-like_dom"/>
</dbReference>
<dbReference type="PANTHER" id="PTHR17490">
    <property type="entry name" value="SUA5"/>
    <property type="match status" value="1"/>
</dbReference>
<gene>
    <name evidence="14" type="ORF">FB554_0595</name>
</gene>
<evidence type="ECO:0000256" key="1">
    <source>
        <dbReference type="ARBA" id="ARBA00004496"/>
    </source>
</evidence>
<evidence type="ECO:0000313" key="14">
    <source>
        <dbReference type="EMBL" id="TQL32469.1"/>
    </source>
</evidence>
<dbReference type="EC" id="2.7.7.87" evidence="3"/>
<dbReference type="OrthoDB" id="9814580at2"/>
<dbReference type="AlphaFoldDB" id="A0A542X9F6"/>
<evidence type="ECO:0000256" key="7">
    <source>
        <dbReference type="ARBA" id="ARBA00022695"/>
    </source>
</evidence>
<evidence type="ECO:0000259" key="13">
    <source>
        <dbReference type="PROSITE" id="PS51163"/>
    </source>
</evidence>
<evidence type="ECO:0000256" key="4">
    <source>
        <dbReference type="ARBA" id="ARBA00022490"/>
    </source>
</evidence>
<dbReference type="GO" id="GO:0000049">
    <property type="term" value="F:tRNA binding"/>
    <property type="evidence" value="ECO:0007669"/>
    <property type="project" value="TreeGrafter"/>
</dbReference>
<feature type="region of interest" description="Disordered" evidence="12">
    <location>
        <begin position="215"/>
        <end position="306"/>
    </location>
</feature>
<reference evidence="14 15" key="1">
    <citation type="submission" date="2019-06" db="EMBL/GenBank/DDBJ databases">
        <title>Sequencing the genomes of 1000 actinobacteria strains.</title>
        <authorList>
            <person name="Klenk H.-P."/>
        </authorList>
    </citation>
    <scope>NUCLEOTIDE SEQUENCE [LARGE SCALE GENOMIC DNA]</scope>
    <source>
        <strain evidence="14 15">DSM 24617</strain>
    </source>
</reference>
<evidence type="ECO:0000256" key="6">
    <source>
        <dbReference type="ARBA" id="ARBA00022694"/>
    </source>
</evidence>
<dbReference type="GO" id="GO:0006450">
    <property type="term" value="P:regulation of translational fidelity"/>
    <property type="evidence" value="ECO:0007669"/>
    <property type="project" value="TreeGrafter"/>
</dbReference>
<evidence type="ECO:0000256" key="11">
    <source>
        <dbReference type="ARBA" id="ARBA00048366"/>
    </source>
</evidence>
<dbReference type="Pfam" id="PF01300">
    <property type="entry name" value="Sua5_yciO_yrdC"/>
    <property type="match status" value="1"/>
</dbReference>
<name>A0A542X9F6_9MICO</name>
<evidence type="ECO:0000256" key="5">
    <source>
        <dbReference type="ARBA" id="ARBA00022679"/>
    </source>
</evidence>
<dbReference type="InterPro" id="IPR017945">
    <property type="entry name" value="DHBP_synth_RibB-like_a/b_dom"/>
</dbReference>
<dbReference type="GO" id="GO:0003725">
    <property type="term" value="F:double-stranded RNA binding"/>
    <property type="evidence" value="ECO:0007669"/>
    <property type="project" value="InterPro"/>
</dbReference>
<sequence>MTRVFDCSDETQRAEGIEAARAALLEGRLVVLPTDTVYGLAADAFDVAGVSMIFEAKGRGRDMPPPVLVPNPRTVDGLAMAMPSYAKRLVKELWPGALTIVVRSQQSLSWDLGDTNGTVGLRMPDDELTLTLLAETGPLAVSSANRTGEPAARTATEAGFMLGPYVDVYLDDGERSGGVPSTIVDCTKPDPVVLREGAISIERIREVLGEGMHLVVPPRPEPAAAEPGPDPDAPVHSSADVPEGEEGSLGQHWHDSETGATYAETDAQADDDPNWSYGDDVPHVAQRPVPPPEPAHDPQSPTPNER</sequence>
<dbReference type="RefSeq" id="WP_142004559.1">
    <property type="nucleotide sequence ID" value="NZ_CAJTBP010000001.1"/>
</dbReference>
<dbReference type="GO" id="GO:0008033">
    <property type="term" value="P:tRNA processing"/>
    <property type="evidence" value="ECO:0007669"/>
    <property type="project" value="UniProtKB-KW"/>
</dbReference>
<accession>A0A542X9F6</accession>
<dbReference type="EMBL" id="VFOK01000001">
    <property type="protein sequence ID" value="TQL32469.1"/>
    <property type="molecule type" value="Genomic_DNA"/>
</dbReference>
<keyword evidence="5" id="KW-0808">Transferase</keyword>
<dbReference type="Proteomes" id="UP000318336">
    <property type="component" value="Unassembled WGS sequence"/>
</dbReference>
<comment type="subcellular location">
    <subcellularLocation>
        <location evidence="1">Cytoplasm</location>
    </subcellularLocation>
</comment>
<feature type="domain" description="YrdC-like" evidence="13">
    <location>
        <begin position="14"/>
        <end position="199"/>
    </location>
</feature>
<dbReference type="NCBIfam" id="TIGR00057">
    <property type="entry name" value="L-threonylcarbamoyladenylate synthase"/>
    <property type="match status" value="1"/>
</dbReference>
<keyword evidence="8" id="KW-0547">Nucleotide-binding</keyword>
<dbReference type="SUPFAM" id="SSF55821">
    <property type="entry name" value="YrdC/RibB"/>
    <property type="match status" value="1"/>
</dbReference>
<dbReference type="GO" id="GO:0005524">
    <property type="term" value="F:ATP binding"/>
    <property type="evidence" value="ECO:0007669"/>
    <property type="project" value="UniProtKB-KW"/>
</dbReference>
<evidence type="ECO:0000256" key="9">
    <source>
        <dbReference type="ARBA" id="ARBA00022840"/>
    </source>
</evidence>
<dbReference type="Gene3D" id="3.90.870.10">
    <property type="entry name" value="DHBP synthase"/>
    <property type="match status" value="1"/>
</dbReference>
<dbReference type="PROSITE" id="PS51163">
    <property type="entry name" value="YRDC"/>
    <property type="match status" value="1"/>
</dbReference>
<protein>
    <recommendedName>
        <fullName evidence="10">L-threonylcarbamoyladenylate synthase</fullName>
        <ecNumber evidence="3">2.7.7.87</ecNumber>
    </recommendedName>
    <alternativeName>
        <fullName evidence="10">L-threonylcarbamoyladenylate synthase</fullName>
    </alternativeName>
</protein>
<evidence type="ECO:0000256" key="12">
    <source>
        <dbReference type="SAM" id="MobiDB-lite"/>
    </source>
</evidence>
<comment type="caution">
    <text evidence="14">The sequence shown here is derived from an EMBL/GenBank/DDBJ whole genome shotgun (WGS) entry which is preliminary data.</text>
</comment>
<keyword evidence="6" id="KW-0819">tRNA processing</keyword>
<evidence type="ECO:0000256" key="8">
    <source>
        <dbReference type="ARBA" id="ARBA00022741"/>
    </source>
</evidence>
<comment type="similarity">
    <text evidence="2">Belongs to the SUA5 family.</text>
</comment>
<dbReference type="InterPro" id="IPR050156">
    <property type="entry name" value="TC-AMP_synthase_SUA5"/>
</dbReference>
<dbReference type="PANTHER" id="PTHR17490:SF16">
    <property type="entry name" value="THREONYLCARBAMOYL-AMP SYNTHASE"/>
    <property type="match status" value="1"/>
</dbReference>
<keyword evidence="7" id="KW-0548">Nucleotidyltransferase</keyword>
<dbReference type="GO" id="GO:0005737">
    <property type="term" value="C:cytoplasm"/>
    <property type="evidence" value="ECO:0007669"/>
    <property type="project" value="UniProtKB-SubCell"/>
</dbReference>
<comment type="catalytic activity">
    <reaction evidence="11">
        <text>L-threonine + hydrogencarbonate + ATP = L-threonylcarbamoyladenylate + diphosphate + H2O</text>
        <dbReference type="Rhea" id="RHEA:36407"/>
        <dbReference type="ChEBI" id="CHEBI:15377"/>
        <dbReference type="ChEBI" id="CHEBI:17544"/>
        <dbReference type="ChEBI" id="CHEBI:30616"/>
        <dbReference type="ChEBI" id="CHEBI:33019"/>
        <dbReference type="ChEBI" id="CHEBI:57926"/>
        <dbReference type="ChEBI" id="CHEBI:73682"/>
        <dbReference type="EC" id="2.7.7.87"/>
    </reaction>
</comment>
<dbReference type="GO" id="GO:0061710">
    <property type="term" value="F:L-threonylcarbamoyladenylate synthase"/>
    <property type="evidence" value="ECO:0007669"/>
    <property type="project" value="UniProtKB-EC"/>
</dbReference>
<proteinExistence type="inferred from homology"/>
<organism evidence="14 15">
    <name type="scientific">Barrientosiimonas humi</name>
    <dbReference type="NCBI Taxonomy" id="999931"/>
    <lineage>
        <taxon>Bacteria</taxon>
        <taxon>Bacillati</taxon>
        <taxon>Actinomycetota</taxon>
        <taxon>Actinomycetes</taxon>
        <taxon>Micrococcales</taxon>
        <taxon>Dermacoccaceae</taxon>
        <taxon>Barrientosiimonas</taxon>
    </lineage>
</organism>
<keyword evidence="15" id="KW-1185">Reference proteome</keyword>
<evidence type="ECO:0000256" key="2">
    <source>
        <dbReference type="ARBA" id="ARBA00007663"/>
    </source>
</evidence>
<keyword evidence="9" id="KW-0067">ATP-binding</keyword>
<keyword evidence="4" id="KW-0963">Cytoplasm</keyword>
<evidence type="ECO:0000256" key="3">
    <source>
        <dbReference type="ARBA" id="ARBA00012584"/>
    </source>
</evidence>
<evidence type="ECO:0000256" key="10">
    <source>
        <dbReference type="ARBA" id="ARBA00029774"/>
    </source>
</evidence>
<evidence type="ECO:0000313" key="15">
    <source>
        <dbReference type="Proteomes" id="UP000318336"/>
    </source>
</evidence>